<dbReference type="PROSITE" id="PS50893">
    <property type="entry name" value="ABC_TRANSPORTER_2"/>
    <property type="match status" value="1"/>
</dbReference>
<keyword evidence="3 8" id="KW-0812">Transmembrane</keyword>
<proteinExistence type="predicted"/>
<feature type="transmembrane region" description="Helical" evidence="8">
    <location>
        <begin position="146"/>
        <end position="163"/>
    </location>
</feature>
<evidence type="ECO:0000256" key="3">
    <source>
        <dbReference type="ARBA" id="ARBA00022692"/>
    </source>
</evidence>
<dbReference type="GO" id="GO:0016491">
    <property type="term" value="F:oxidoreductase activity"/>
    <property type="evidence" value="ECO:0007669"/>
    <property type="project" value="UniProtKB-KW"/>
</dbReference>
<dbReference type="InterPro" id="IPR036640">
    <property type="entry name" value="ABC1_TM_sf"/>
</dbReference>
<dbReference type="InterPro" id="IPR003439">
    <property type="entry name" value="ABC_transporter-like_ATP-bd"/>
</dbReference>
<accession>A0ABS8XBH6</accession>
<dbReference type="InterPro" id="IPR011527">
    <property type="entry name" value="ABC1_TM_dom"/>
</dbReference>
<dbReference type="GO" id="GO:0005524">
    <property type="term" value="F:ATP binding"/>
    <property type="evidence" value="ECO:0007669"/>
    <property type="project" value="UniProtKB-KW"/>
</dbReference>
<evidence type="ECO:0000256" key="1">
    <source>
        <dbReference type="ARBA" id="ARBA00004651"/>
    </source>
</evidence>
<sequence length="572" mass="60378">MAAATLLVVLGGALSALSPLALQHLVDAVAAAPGARAASPSSILAAVALYIAALCGARLLGDLRPLCTGAADQRLVAALRRRFYGHVLRLPLSRLLNRRSGELLHSLDLSCAGIQLLVTHLVHSLAPVAVELSVMAWILTRLQQPALMMLFGATATLYLAVFAQGARRLTRHADAVTTSSLAVHGQLADGLANVETLRCLCAEDEAEQALAVASSSLVDRWQGYYRASAGTGVAATAVFAVSLATSLGIAANGVASGSLSVGGFILTGIYLLQMVRPLEVLGSAMRDLSRSLRLSQPLLEILREEIEGAAILTATVSPGQPSGRPSRQPSTIRFEGVTFGYDPERPVIRGLDLHVEAGRTIAVVGPSGSGKSSLIRLLLRLYSPQAGRILLDGNPIDMLALGALRRQMALVPQDTPLLHASIGSNIALGRPGAGMDSIVSAAKAARLHEAIESWPDGYGTMVGERGLKLSGGERQRLAIARALLRRPTVLLLDEPTSMLDSKTEAEVLVELRQAAAGCTTLVVAHRLSTVMRADEIIVLVDGRIHERGLHADLLARDGRYARMWRQQIDGAS</sequence>
<evidence type="ECO:0000259" key="9">
    <source>
        <dbReference type="PROSITE" id="PS50893"/>
    </source>
</evidence>
<dbReference type="Gene3D" id="1.20.1560.10">
    <property type="entry name" value="ABC transporter type 1, transmembrane domain"/>
    <property type="match status" value="1"/>
</dbReference>
<dbReference type="EMBL" id="JAJTWT010000005">
    <property type="protein sequence ID" value="MCE4538286.1"/>
    <property type="molecule type" value="Genomic_DNA"/>
</dbReference>
<evidence type="ECO:0000256" key="7">
    <source>
        <dbReference type="ARBA" id="ARBA00023136"/>
    </source>
</evidence>
<evidence type="ECO:0000256" key="4">
    <source>
        <dbReference type="ARBA" id="ARBA00022741"/>
    </source>
</evidence>
<keyword evidence="2" id="KW-1003">Cell membrane</keyword>
<dbReference type="SUPFAM" id="SSF52540">
    <property type="entry name" value="P-loop containing nucleoside triphosphate hydrolases"/>
    <property type="match status" value="1"/>
</dbReference>
<dbReference type="Proteomes" id="UP001201463">
    <property type="component" value="Unassembled WGS sequence"/>
</dbReference>
<feature type="domain" description="ABC transmembrane type-1" evidence="10">
    <location>
        <begin position="2"/>
        <end position="290"/>
    </location>
</feature>
<dbReference type="Gene3D" id="3.40.50.300">
    <property type="entry name" value="P-loop containing nucleotide triphosphate hydrolases"/>
    <property type="match status" value="1"/>
</dbReference>
<dbReference type="Pfam" id="PF00664">
    <property type="entry name" value="ABC_membrane"/>
    <property type="match status" value="1"/>
</dbReference>
<evidence type="ECO:0000256" key="6">
    <source>
        <dbReference type="ARBA" id="ARBA00022989"/>
    </source>
</evidence>
<dbReference type="PANTHER" id="PTHR24221:SF651">
    <property type="entry name" value="HEAVY METAL TOLERANCE PROTEIN"/>
    <property type="match status" value="1"/>
</dbReference>
<reference evidence="11 12" key="1">
    <citation type="submission" date="2021-12" db="EMBL/GenBank/DDBJ databases">
        <title>Genome seq of p7.</title>
        <authorList>
            <person name="Seo T."/>
        </authorList>
    </citation>
    <scope>NUCLEOTIDE SEQUENCE [LARGE SCALE GENOMIC DNA]</scope>
    <source>
        <strain evidence="11 12">P7</strain>
    </source>
</reference>
<keyword evidence="7 8" id="KW-0472">Membrane</keyword>
<name>A0ABS8XBH6_9BURK</name>
<feature type="transmembrane region" description="Helical" evidence="8">
    <location>
        <begin position="224"/>
        <end position="243"/>
    </location>
</feature>
<dbReference type="InterPro" id="IPR003593">
    <property type="entry name" value="AAA+_ATPase"/>
</dbReference>
<evidence type="ECO:0000256" key="5">
    <source>
        <dbReference type="ARBA" id="ARBA00022840"/>
    </source>
</evidence>
<protein>
    <submittedName>
        <fullName evidence="11">ABC transporter ATP-binding protein/permease</fullName>
    </submittedName>
</protein>
<dbReference type="Pfam" id="PF00005">
    <property type="entry name" value="ABC_tran"/>
    <property type="match status" value="1"/>
</dbReference>
<keyword evidence="4" id="KW-0547">Nucleotide-binding</keyword>
<dbReference type="InterPro" id="IPR027417">
    <property type="entry name" value="P-loop_NTPase"/>
</dbReference>
<keyword evidence="5 11" id="KW-0067">ATP-binding</keyword>
<keyword evidence="11" id="KW-0560">Oxidoreductase</keyword>
<keyword evidence="6 8" id="KW-1133">Transmembrane helix</keyword>
<keyword evidence="12" id="KW-1185">Reference proteome</keyword>
<feature type="transmembrane region" description="Helical" evidence="8">
    <location>
        <begin position="249"/>
        <end position="272"/>
    </location>
</feature>
<comment type="caution">
    <text evidence="11">The sequence shown here is derived from an EMBL/GenBank/DDBJ whole genome shotgun (WGS) entry which is preliminary data.</text>
</comment>
<comment type="subcellular location">
    <subcellularLocation>
        <location evidence="1">Cell membrane</location>
        <topology evidence="1">Multi-pass membrane protein</topology>
    </subcellularLocation>
</comment>
<organism evidence="11 12">
    <name type="scientific">Pelomonas caseinilytica</name>
    <dbReference type="NCBI Taxonomy" id="2906763"/>
    <lineage>
        <taxon>Bacteria</taxon>
        <taxon>Pseudomonadati</taxon>
        <taxon>Pseudomonadota</taxon>
        <taxon>Betaproteobacteria</taxon>
        <taxon>Burkholderiales</taxon>
        <taxon>Sphaerotilaceae</taxon>
        <taxon>Roseateles</taxon>
    </lineage>
</organism>
<dbReference type="PROSITE" id="PS50929">
    <property type="entry name" value="ABC_TM1F"/>
    <property type="match status" value="1"/>
</dbReference>
<dbReference type="SUPFAM" id="SSF90123">
    <property type="entry name" value="ABC transporter transmembrane region"/>
    <property type="match status" value="1"/>
</dbReference>
<evidence type="ECO:0000256" key="2">
    <source>
        <dbReference type="ARBA" id="ARBA00022475"/>
    </source>
</evidence>
<gene>
    <name evidence="11" type="ORF">LXT12_13595</name>
</gene>
<feature type="domain" description="ABC transporter" evidence="9">
    <location>
        <begin position="332"/>
        <end position="566"/>
    </location>
</feature>
<dbReference type="InterPro" id="IPR039421">
    <property type="entry name" value="Type_1_exporter"/>
</dbReference>
<evidence type="ECO:0000259" key="10">
    <source>
        <dbReference type="PROSITE" id="PS50929"/>
    </source>
</evidence>
<dbReference type="RefSeq" id="WP_233392726.1">
    <property type="nucleotide sequence ID" value="NZ_JAJTWT010000005.1"/>
</dbReference>
<evidence type="ECO:0000313" key="11">
    <source>
        <dbReference type="EMBL" id="MCE4538286.1"/>
    </source>
</evidence>
<evidence type="ECO:0000313" key="12">
    <source>
        <dbReference type="Proteomes" id="UP001201463"/>
    </source>
</evidence>
<dbReference type="PROSITE" id="PS00211">
    <property type="entry name" value="ABC_TRANSPORTER_1"/>
    <property type="match status" value="1"/>
</dbReference>
<feature type="transmembrane region" description="Helical" evidence="8">
    <location>
        <begin position="41"/>
        <end position="60"/>
    </location>
</feature>
<dbReference type="PANTHER" id="PTHR24221">
    <property type="entry name" value="ATP-BINDING CASSETTE SUB-FAMILY B"/>
    <property type="match status" value="1"/>
</dbReference>
<dbReference type="InterPro" id="IPR017871">
    <property type="entry name" value="ABC_transporter-like_CS"/>
</dbReference>
<evidence type="ECO:0000256" key="8">
    <source>
        <dbReference type="SAM" id="Phobius"/>
    </source>
</evidence>
<dbReference type="SMART" id="SM00382">
    <property type="entry name" value="AAA"/>
    <property type="match status" value="1"/>
</dbReference>